<dbReference type="Gene3D" id="2.20.25.110">
    <property type="entry name" value="S-adenosyl-L-methionine-dependent methyltransferases"/>
    <property type="match status" value="1"/>
</dbReference>
<dbReference type="CDD" id="cd02440">
    <property type="entry name" value="AdoMet_MTases"/>
    <property type="match status" value="1"/>
</dbReference>
<evidence type="ECO:0000256" key="3">
    <source>
        <dbReference type="ARBA" id="ARBA00022691"/>
    </source>
</evidence>
<evidence type="ECO:0000313" key="5">
    <source>
        <dbReference type="EMBL" id="SDP80218.1"/>
    </source>
</evidence>
<keyword evidence="3" id="KW-0949">S-adenosyl-L-methionine</keyword>
<dbReference type="SUPFAM" id="SSF53335">
    <property type="entry name" value="S-adenosyl-L-methionine-dependent methyltransferases"/>
    <property type="match status" value="1"/>
</dbReference>
<evidence type="ECO:0000313" key="6">
    <source>
        <dbReference type="Proteomes" id="UP000199691"/>
    </source>
</evidence>
<protein>
    <submittedName>
        <fullName evidence="5">Methyltransferase domain-containing protein</fullName>
    </submittedName>
</protein>
<dbReference type="RefSeq" id="WP_090102051.1">
    <property type="nucleotide sequence ID" value="NZ_FNIX01000015.1"/>
</dbReference>
<organism evidence="5 6">
    <name type="scientific">Lentzea jiangxiensis</name>
    <dbReference type="NCBI Taxonomy" id="641025"/>
    <lineage>
        <taxon>Bacteria</taxon>
        <taxon>Bacillati</taxon>
        <taxon>Actinomycetota</taxon>
        <taxon>Actinomycetes</taxon>
        <taxon>Pseudonocardiales</taxon>
        <taxon>Pseudonocardiaceae</taxon>
        <taxon>Lentzea</taxon>
    </lineage>
</organism>
<accession>A0A1H0VPW1</accession>
<dbReference type="Proteomes" id="UP000199691">
    <property type="component" value="Unassembled WGS sequence"/>
</dbReference>
<dbReference type="Pfam" id="PF13649">
    <property type="entry name" value="Methyltransf_25"/>
    <property type="match status" value="1"/>
</dbReference>
<reference evidence="6" key="1">
    <citation type="submission" date="2016-10" db="EMBL/GenBank/DDBJ databases">
        <authorList>
            <person name="Varghese N."/>
            <person name="Submissions S."/>
        </authorList>
    </citation>
    <scope>NUCLEOTIDE SEQUENCE [LARGE SCALE GENOMIC DNA]</scope>
    <source>
        <strain evidence="6">CGMCC 4.6609</strain>
    </source>
</reference>
<dbReference type="OrthoDB" id="3825914at2"/>
<dbReference type="EMBL" id="FNIX01000015">
    <property type="protein sequence ID" value="SDP80218.1"/>
    <property type="molecule type" value="Genomic_DNA"/>
</dbReference>
<dbReference type="STRING" id="641025.SAMN05421507_11538"/>
<keyword evidence="1 5" id="KW-0489">Methyltransferase</keyword>
<gene>
    <name evidence="5" type="ORF">SAMN05421507_11538</name>
</gene>
<sequence>MQTQPPPADYVDPYAGYDDIHLRLADWAIDKTGERTPVAMADFFERIWTNHAAPVRDVLELCCGFGRNLRVLIERGFSVTGVDRSPSMLAQARKELGDEVELIRADLPDLPVRRQVDAVVCPGTAFNHMAGESQLGRTFAEVARVLPSGRTFMFDLMSWHMLKEAFRDQDLAVDLGDLAAIWRFDSDPDTDYCEYHSTQFIETDSPGLYRAEREVYHLHAFKREAIRRMAAAAGFREAAVYDNYTTRPASNDTLYETWVLVRR</sequence>
<dbReference type="AlphaFoldDB" id="A0A1H0VPW1"/>
<feature type="domain" description="Methyltransferase" evidence="4">
    <location>
        <begin position="58"/>
        <end position="148"/>
    </location>
</feature>
<dbReference type="PANTHER" id="PTHR43464">
    <property type="entry name" value="METHYLTRANSFERASE"/>
    <property type="match status" value="1"/>
</dbReference>
<evidence type="ECO:0000256" key="1">
    <source>
        <dbReference type="ARBA" id="ARBA00022603"/>
    </source>
</evidence>
<proteinExistence type="predicted"/>
<keyword evidence="6" id="KW-1185">Reference proteome</keyword>
<evidence type="ECO:0000256" key="2">
    <source>
        <dbReference type="ARBA" id="ARBA00022679"/>
    </source>
</evidence>
<name>A0A1H0VPW1_9PSEU</name>
<dbReference type="GO" id="GO:0008168">
    <property type="term" value="F:methyltransferase activity"/>
    <property type="evidence" value="ECO:0007669"/>
    <property type="project" value="UniProtKB-KW"/>
</dbReference>
<dbReference type="PANTHER" id="PTHR43464:SF19">
    <property type="entry name" value="UBIQUINONE BIOSYNTHESIS O-METHYLTRANSFERASE, MITOCHONDRIAL"/>
    <property type="match status" value="1"/>
</dbReference>
<dbReference type="Gene3D" id="3.40.50.150">
    <property type="entry name" value="Vaccinia Virus protein VP39"/>
    <property type="match status" value="1"/>
</dbReference>
<evidence type="ECO:0000259" key="4">
    <source>
        <dbReference type="Pfam" id="PF13649"/>
    </source>
</evidence>
<dbReference type="GO" id="GO:0032259">
    <property type="term" value="P:methylation"/>
    <property type="evidence" value="ECO:0007669"/>
    <property type="project" value="UniProtKB-KW"/>
</dbReference>
<dbReference type="InterPro" id="IPR029063">
    <property type="entry name" value="SAM-dependent_MTases_sf"/>
</dbReference>
<dbReference type="InterPro" id="IPR041698">
    <property type="entry name" value="Methyltransf_25"/>
</dbReference>
<keyword evidence="2 5" id="KW-0808">Transferase</keyword>